<dbReference type="OrthoDB" id="400661at2"/>
<name>A0A2K9BKV8_9MOLU</name>
<dbReference type="AlphaFoldDB" id="A0A2K9BKV8"/>
<feature type="transmembrane region" description="Helical" evidence="1">
    <location>
        <begin position="77"/>
        <end position="99"/>
    </location>
</feature>
<accession>A0A2K9BKV8</accession>
<evidence type="ECO:0000313" key="3">
    <source>
        <dbReference type="Proteomes" id="UP000233419"/>
    </source>
</evidence>
<gene>
    <name evidence="2" type="ORF">CXP39_03685</name>
</gene>
<feature type="transmembrane region" description="Helical" evidence="1">
    <location>
        <begin position="43"/>
        <end position="65"/>
    </location>
</feature>
<dbReference type="EMBL" id="CP025257">
    <property type="protein sequence ID" value="AUF83866.1"/>
    <property type="molecule type" value="Genomic_DNA"/>
</dbReference>
<feature type="transmembrane region" description="Helical" evidence="1">
    <location>
        <begin position="105"/>
        <end position="128"/>
    </location>
</feature>
<dbReference type="Proteomes" id="UP000233419">
    <property type="component" value="Chromosome"/>
</dbReference>
<proteinExistence type="predicted"/>
<reference evidence="2 3" key="1">
    <citation type="submission" date="2017-12" db="EMBL/GenBank/DDBJ databases">
        <title>Mesoplasma syrphidae YJS, Complete Genome.</title>
        <authorList>
            <person name="Knight T.F."/>
            <person name="Citino T."/>
            <person name="Rubinstein R."/>
            <person name="Neuschaefer Z."/>
        </authorList>
    </citation>
    <scope>NUCLEOTIDE SEQUENCE [LARGE SCALE GENOMIC DNA]</scope>
    <source>
        <strain evidence="2 3">YJS</strain>
    </source>
</reference>
<organism evidence="2 3">
    <name type="scientific">Mesoplasma syrphidae</name>
    <dbReference type="NCBI Taxonomy" id="225999"/>
    <lineage>
        <taxon>Bacteria</taxon>
        <taxon>Bacillati</taxon>
        <taxon>Mycoplasmatota</taxon>
        <taxon>Mollicutes</taxon>
        <taxon>Entomoplasmatales</taxon>
        <taxon>Entomoplasmataceae</taxon>
        <taxon>Mesoplasma</taxon>
    </lineage>
</organism>
<keyword evidence="3" id="KW-1185">Reference proteome</keyword>
<keyword evidence="1" id="KW-1133">Transmembrane helix</keyword>
<protein>
    <submittedName>
        <fullName evidence="2">Uncharacterized protein</fullName>
    </submittedName>
</protein>
<evidence type="ECO:0000313" key="2">
    <source>
        <dbReference type="EMBL" id="AUF83866.1"/>
    </source>
</evidence>
<dbReference type="RefSeq" id="WP_027048250.1">
    <property type="nucleotide sequence ID" value="NZ_CP025257.1"/>
</dbReference>
<keyword evidence="1" id="KW-0472">Membrane</keyword>
<dbReference type="NCBIfam" id="NF033688">
    <property type="entry name" value="MG406_fam"/>
    <property type="match status" value="1"/>
</dbReference>
<dbReference type="KEGG" id="msyr:CXP39_03685"/>
<evidence type="ECO:0000256" key="1">
    <source>
        <dbReference type="SAM" id="Phobius"/>
    </source>
</evidence>
<feature type="transmembrane region" description="Helical" evidence="1">
    <location>
        <begin position="17"/>
        <end position="37"/>
    </location>
</feature>
<sequence length="140" mass="15861">MYKQIKIKERLKENKKVLWIFAIISLISLIVIAILVGTETIGWNWLTGLILGEITTVVAIILILLSVKILLKTENHYLYYFMYLVRIGVYVVPFLLAFLLPTTPFFYGGVLIGMIPVIALSYLSGILLKQEVAEKESLVS</sequence>
<keyword evidence="1" id="KW-0812">Transmembrane</keyword>